<dbReference type="InterPro" id="IPR055733">
    <property type="entry name" value="DUF7309"/>
</dbReference>
<evidence type="ECO:0000313" key="5">
    <source>
        <dbReference type="Proteomes" id="UP000790580"/>
    </source>
</evidence>
<dbReference type="Proteomes" id="UP000790580">
    <property type="component" value="Unassembled WGS sequence"/>
</dbReference>
<name>A0ABS6K0S8_9BACI</name>
<organism evidence="4 5">
    <name type="scientific">Evansella alkalicola</name>
    <dbReference type="NCBI Taxonomy" id="745819"/>
    <lineage>
        <taxon>Bacteria</taxon>
        <taxon>Bacillati</taxon>
        <taxon>Bacillota</taxon>
        <taxon>Bacilli</taxon>
        <taxon>Bacillales</taxon>
        <taxon>Bacillaceae</taxon>
        <taxon>Evansella</taxon>
    </lineage>
</organism>
<proteinExistence type="predicted"/>
<evidence type="ECO:0000259" key="2">
    <source>
        <dbReference type="Pfam" id="PF22007"/>
    </source>
</evidence>
<feature type="domain" description="DUF6930" evidence="2">
    <location>
        <begin position="396"/>
        <end position="515"/>
    </location>
</feature>
<dbReference type="PANTHER" id="PTHR41878">
    <property type="entry name" value="LEXA REPRESSOR-RELATED"/>
    <property type="match status" value="1"/>
</dbReference>
<feature type="domain" description="Plasmid pRiA4b Orf3-like" evidence="1">
    <location>
        <begin position="4"/>
        <end position="148"/>
    </location>
</feature>
<evidence type="ECO:0000259" key="3">
    <source>
        <dbReference type="Pfam" id="PF23988"/>
    </source>
</evidence>
<dbReference type="Pfam" id="PF07929">
    <property type="entry name" value="PRiA4_ORF3"/>
    <property type="match status" value="1"/>
</dbReference>
<dbReference type="Pfam" id="PF22007">
    <property type="entry name" value="DUF6930"/>
    <property type="match status" value="1"/>
</dbReference>
<gene>
    <name evidence="4" type="ORF">KS407_19155</name>
</gene>
<accession>A0ABS6K0S8</accession>
<evidence type="ECO:0000259" key="1">
    <source>
        <dbReference type="Pfam" id="PF07929"/>
    </source>
</evidence>
<protein>
    <submittedName>
        <fullName evidence="4">Plasmid pRiA4b ORF-3 family protein</fullName>
    </submittedName>
</protein>
<dbReference type="SUPFAM" id="SSF159941">
    <property type="entry name" value="MM3350-like"/>
    <property type="match status" value="1"/>
</dbReference>
<keyword evidence="5" id="KW-1185">Reference proteome</keyword>
<sequence>MSMVYELKVTLKDVGVPVWRKIQVDSHTSFYDLHLILQTCFDWLDSHLHHFDVRKTNGKKVENVLIEPPDDGEDDFGFFGSVESFDEQEETVEKWLKQVNDKVIYTYDFGDNWEHEIVLLKKVSKEVQVEYPRCIGAKNLAPEEDSRGEVIMGQVDLEYPNAKALIKEINLDLKEIDFDQDSAQTSEPDYWKELLLKSKEFHKLSPWRIMTDDMIFAIEDPVSEELLFCSVMGQAGEMFGLAVYIGEEGYRSLLRTTQGENTMSLIVQMRSITLNFEDREELEKEEYTLIKTYDVPFRGRKSWPSYRSYQPGFYPWLMDNEEARLMLLAVEQAIEVFKEIEAGMRLPDFLDEDVVCAKVPYEKNGGIAFDNEFILLENYGNEASHSVELAVSELEVKRAAKLKKVEASIEFVVEYIDMPLQEEEGQRPIFPLLALAVDHQAGLIIHQSVIPEKRTPEVVQGELLKFFQSIGGIPGNLMIDEQTVQLLGALKQKLNLSIQTDNYYSMAKEAIEEMQSMSPF</sequence>
<feature type="domain" description="DUF7309" evidence="3">
    <location>
        <begin position="191"/>
        <end position="345"/>
    </location>
</feature>
<dbReference type="Pfam" id="PF23988">
    <property type="entry name" value="DUF7309"/>
    <property type="match status" value="1"/>
</dbReference>
<dbReference type="InterPro" id="IPR024047">
    <property type="entry name" value="MM3350-like_sf"/>
</dbReference>
<dbReference type="InterPro" id="IPR054216">
    <property type="entry name" value="DUF6930"/>
</dbReference>
<dbReference type="Gene3D" id="3.10.290.30">
    <property type="entry name" value="MM3350-like"/>
    <property type="match status" value="1"/>
</dbReference>
<evidence type="ECO:0000313" key="4">
    <source>
        <dbReference type="EMBL" id="MBU9723539.1"/>
    </source>
</evidence>
<reference evidence="4 5" key="1">
    <citation type="submission" date="2021-06" db="EMBL/GenBank/DDBJ databases">
        <title>Bacillus sp. RD4P76, an endophyte from a halophyte.</title>
        <authorList>
            <person name="Sun J.-Q."/>
        </authorList>
    </citation>
    <scope>NUCLEOTIDE SEQUENCE [LARGE SCALE GENOMIC DNA]</scope>
    <source>
        <strain evidence="4 5">JCM 17098</strain>
    </source>
</reference>
<comment type="caution">
    <text evidence="4">The sequence shown here is derived from an EMBL/GenBank/DDBJ whole genome shotgun (WGS) entry which is preliminary data.</text>
</comment>
<dbReference type="PANTHER" id="PTHR41878:SF1">
    <property type="entry name" value="TNPR PROTEIN"/>
    <property type="match status" value="1"/>
</dbReference>
<dbReference type="RefSeq" id="WP_088073964.1">
    <property type="nucleotide sequence ID" value="NZ_JAHQCR010000082.1"/>
</dbReference>
<dbReference type="InterPro" id="IPR012912">
    <property type="entry name" value="Plasmid_pRiA4b_Orf3-like"/>
</dbReference>
<dbReference type="EMBL" id="JAHQCR010000082">
    <property type="protein sequence ID" value="MBU9723539.1"/>
    <property type="molecule type" value="Genomic_DNA"/>
</dbReference>